<protein>
    <submittedName>
        <fullName evidence="1">Unannotated protein</fullName>
    </submittedName>
</protein>
<evidence type="ECO:0000313" key="1">
    <source>
        <dbReference type="EMBL" id="CAB4871119.1"/>
    </source>
</evidence>
<dbReference type="PANTHER" id="PTHR42924:SF3">
    <property type="entry name" value="POLYMERASE_HISTIDINOL PHOSPHATASE N-TERMINAL DOMAIN-CONTAINING PROTEIN"/>
    <property type="match status" value="1"/>
</dbReference>
<dbReference type="InterPro" id="IPR016195">
    <property type="entry name" value="Pol/histidinol_Pase-like"/>
</dbReference>
<proteinExistence type="predicted"/>
<gene>
    <name evidence="1" type="ORF">UFOPK3423_00745</name>
</gene>
<dbReference type="Gene3D" id="1.10.150.650">
    <property type="match status" value="1"/>
</dbReference>
<name>A0A6J7DS28_9ZZZZ</name>
<dbReference type="GO" id="GO:0035312">
    <property type="term" value="F:5'-3' DNA exonuclease activity"/>
    <property type="evidence" value="ECO:0007669"/>
    <property type="project" value="TreeGrafter"/>
</dbReference>
<sequence>MVAHAHAAGVELLALTDHDTVAGVDEALAAAARLGAIRVIPAIEISALDAVHGDLHICGYGIDHHDPELLAALTVWRADRQARAAAMAEGLRGEGLEIDLPGGDADHPIGRPHLAAAVLAHPANAQRMRSEGLTEPGGVIEAYLVEGAPAFRTRSTPTVARAIEAIHAAGGLAVWGHPFWDVDEIDEACATLERLAALGIDGVEAFYATHGPEQTRAIHAVALDLGLLTTGSADFHGPQHRLFHAFRAFELHGLEPRLGPLAARD</sequence>
<dbReference type="InterPro" id="IPR052018">
    <property type="entry name" value="PHP_domain"/>
</dbReference>
<dbReference type="SUPFAM" id="SSF89550">
    <property type="entry name" value="PHP domain-like"/>
    <property type="match status" value="1"/>
</dbReference>
<dbReference type="GO" id="GO:0004534">
    <property type="term" value="F:5'-3' RNA exonuclease activity"/>
    <property type="evidence" value="ECO:0007669"/>
    <property type="project" value="TreeGrafter"/>
</dbReference>
<dbReference type="Gene3D" id="3.20.20.140">
    <property type="entry name" value="Metal-dependent hydrolases"/>
    <property type="match status" value="1"/>
</dbReference>
<dbReference type="AlphaFoldDB" id="A0A6J7DS28"/>
<dbReference type="PANTHER" id="PTHR42924">
    <property type="entry name" value="EXONUCLEASE"/>
    <property type="match status" value="1"/>
</dbReference>
<reference evidence="1" key="1">
    <citation type="submission" date="2020-05" db="EMBL/GenBank/DDBJ databases">
        <authorList>
            <person name="Chiriac C."/>
            <person name="Salcher M."/>
            <person name="Ghai R."/>
            <person name="Kavagutti S V."/>
        </authorList>
    </citation>
    <scope>NUCLEOTIDE SEQUENCE</scope>
</reference>
<accession>A0A6J7DS28</accession>
<dbReference type="EMBL" id="CAFBLQ010000065">
    <property type="protein sequence ID" value="CAB4871119.1"/>
    <property type="molecule type" value="Genomic_DNA"/>
</dbReference>
<organism evidence="1">
    <name type="scientific">freshwater metagenome</name>
    <dbReference type="NCBI Taxonomy" id="449393"/>
    <lineage>
        <taxon>unclassified sequences</taxon>
        <taxon>metagenomes</taxon>
        <taxon>ecological metagenomes</taxon>
    </lineage>
</organism>